<evidence type="ECO:0008006" key="3">
    <source>
        <dbReference type="Google" id="ProtNLM"/>
    </source>
</evidence>
<dbReference type="Proteomes" id="UP000297245">
    <property type="component" value="Unassembled WGS sequence"/>
</dbReference>
<dbReference type="InterPro" id="IPR011009">
    <property type="entry name" value="Kinase-like_dom_sf"/>
</dbReference>
<accession>A0A4V4HI99</accession>
<dbReference type="EMBL" id="ML179047">
    <property type="protein sequence ID" value="THV05696.1"/>
    <property type="molecule type" value="Genomic_DNA"/>
</dbReference>
<organism evidence="1 2">
    <name type="scientific">Dendrothele bispora (strain CBS 962.96)</name>
    <dbReference type="NCBI Taxonomy" id="1314807"/>
    <lineage>
        <taxon>Eukaryota</taxon>
        <taxon>Fungi</taxon>
        <taxon>Dikarya</taxon>
        <taxon>Basidiomycota</taxon>
        <taxon>Agaricomycotina</taxon>
        <taxon>Agaricomycetes</taxon>
        <taxon>Agaricomycetidae</taxon>
        <taxon>Agaricales</taxon>
        <taxon>Agaricales incertae sedis</taxon>
        <taxon>Dendrothele</taxon>
    </lineage>
</organism>
<name>A0A4V4HI99_DENBC</name>
<protein>
    <recommendedName>
        <fullName evidence="3">Protein kinase domain-containing protein</fullName>
    </recommendedName>
</protein>
<gene>
    <name evidence="1" type="ORF">K435DRAFT_75688</name>
</gene>
<dbReference type="OrthoDB" id="3026831at2759"/>
<reference evidence="1 2" key="1">
    <citation type="journal article" date="2019" name="Nat. Ecol. Evol.">
        <title>Megaphylogeny resolves global patterns of mushroom evolution.</title>
        <authorList>
            <person name="Varga T."/>
            <person name="Krizsan K."/>
            <person name="Foldi C."/>
            <person name="Dima B."/>
            <person name="Sanchez-Garcia M."/>
            <person name="Sanchez-Ramirez S."/>
            <person name="Szollosi G.J."/>
            <person name="Szarkandi J.G."/>
            <person name="Papp V."/>
            <person name="Albert L."/>
            <person name="Andreopoulos W."/>
            <person name="Angelini C."/>
            <person name="Antonin V."/>
            <person name="Barry K.W."/>
            <person name="Bougher N.L."/>
            <person name="Buchanan P."/>
            <person name="Buyck B."/>
            <person name="Bense V."/>
            <person name="Catcheside P."/>
            <person name="Chovatia M."/>
            <person name="Cooper J."/>
            <person name="Damon W."/>
            <person name="Desjardin D."/>
            <person name="Finy P."/>
            <person name="Geml J."/>
            <person name="Haridas S."/>
            <person name="Hughes K."/>
            <person name="Justo A."/>
            <person name="Karasinski D."/>
            <person name="Kautmanova I."/>
            <person name="Kiss B."/>
            <person name="Kocsube S."/>
            <person name="Kotiranta H."/>
            <person name="LaButti K.M."/>
            <person name="Lechner B.E."/>
            <person name="Liimatainen K."/>
            <person name="Lipzen A."/>
            <person name="Lukacs Z."/>
            <person name="Mihaltcheva S."/>
            <person name="Morgado L.N."/>
            <person name="Niskanen T."/>
            <person name="Noordeloos M.E."/>
            <person name="Ohm R.A."/>
            <person name="Ortiz-Santana B."/>
            <person name="Ovrebo C."/>
            <person name="Racz N."/>
            <person name="Riley R."/>
            <person name="Savchenko A."/>
            <person name="Shiryaev A."/>
            <person name="Soop K."/>
            <person name="Spirin V."/>
            <person name="Szebenyi C."/>
            <person name="Tomsovsky M."/>
            <person name="Tulloss R.E."/>
            <person name="Uehling J."/>
            <person name="Grigoriev I.V."/>
            <person name="Vagvolgyi C."/>
            <person name="Papp T."/>
            <person name="Martin F.M."/>
            <person name="Miettinen O."/>
            <person name="Hibbett D.S."/>
            <person name="Nagy L.G."/>
        </authorList>
    </citation>
    <scope>NUCLEOTIDE SEQUENCE [LARGE SCALE GENOMIC DNA]</scope>
    <source>
        <strain evidence="1 2">CBS 962.96</strain>
    </source>
</reference>
<keyword evidence="2" id="KW-1185">Reference proteome</keyword>
<evidence type="ECO:0000313" key="2">
    <source>
        <dbReference type="Proteomes" id="UP000297245"/>
    </source>
</evidence>
<proteinExistence type="predicted"/>
<sequence length="350" mass="39199">MFTGNSVEVGSTERVPRESIEVLDELHRRKTYRVHSAKFKQKFTIVKVFQGQQSRENLRNAITWNRRLLHPFIINMIAVSYSYDTPFIVFDTNCHTGSVEFQLASALTACLSRSIRLGFQIIGGLSGALDYLATSGLPLGSLVADNFEVYITNEGQVKVGVDCSEVKGASDNQNDEDVLWDLLDILCTKTFGNANHLLYNGYVEEDPFTYEPLEPGRKDIKTQGSVSGVFPDPPHDSQSATSISTLRRVLVWKRSERQSQTVASVARQYQDRLRLNSSLPYTDSLRQVRRGSCQSIGHRCQGYESLEEIILTSNVRDALVLHKHFARGLKLCFICGEEVLDCIGGLLGLL</sequence>
<evidence type="ECO:0000313" key="1">
    <source>
        <dbReference type="EMBL" id="THV05696.1"/>
    </source>
</evidence>
<dbReference type="SUPFAM" id="SSF56112">
    <property type="entry name" value="Protein kinase-like (PK-like)"/>
    <property type="match status" value="1"/>
</dbReference>
<dbReference type="AlphaFoldDB" id="A0A4V4HI99"/>